<dbReference type="GO" id="GO:0045892">
    <property type="term" value="P:negative regulation of DNA-templated transcription"/>
    <property type="evidence" value="ECO:0007669"/>
    <property type="project" value="TreeGrafter"/>
</dbReference>
<dbReference type="Gene3D" id="3.30.450.40">
    <property type="match status" value="1"/>
</dbReference>
<dbReference type="Pfam" id="PF09339">
    <property type="entry name" value="HTH_IclR"/>
    <property type="match status" value="1"/>
</dbReference>
<keyword evidence="3" id="KW-0804">Transcription</keyword>
<keyword evidence="2" id="KW-0238">DNA-binding</keyword>
<comment type="caution">
    <text evidence="6">The sequence shown here is derived from an EMBL/GenBank/DDBJ whole genome shotgun (WGS) entry which is preliminary data.</text>
</comment>
<evidence type="ECO:0000259" key="5">
    <source>
        <dbReference type="PROSITE" id="PS51078"/>
    </source>
</evidence>
<evidence type="ECO:0000256" key="1">
    <source>
        <dbReference type="ARBA" id="ARBA00023015"/>
    </source>
</evidence>
<dbReference type="PANTHER" id="PTHR30136">
    <property type="entry name" value="HELIX-TURN-HELIX TRANSCRIPTIONAL REGULATOR, ICLR FAMILY"/>
    <property type="match status" value="1"/>
</dbReference>
<dbReference type="SUPFAM" id="SSF46785">
    <property type="entry name" value="Winged helix' DNA-binding domain"/>
    <property type="match status" value="1"/>
</dbReference>
<feature type="domain" description="IclR-ED" evidence="5">
    <location>
        <begin position="68"/>
        <end position="244"/>
    </location>
</feature>
<dbReference type="PROSITE" id="PS51077">
    <property type="entry name" value="HTH_ICLR"/>
    <property type="match status" value="1"/>
</dbReference>
<dbReference type="PANTHER" id="PTHR30136:SF35">
    <property type="entry name" value="HTH-TYPE TRANSCRIPTIONAL REGULATOR RV1719"/>
    <property type="match status" value="1"/>
</dbReference>
<dbReference type="EMBL" id="AJJH01000141">
    <property type="protein sequence ID" value="EID77025.1"/>
    <property type="molecule type" value="Genomic_DNA"/>
</dbReference>
<dbReference type="Pfam" id="PF01614">
    <property type="entry name" value="IclR_C"/>
    <property type="match status" value="1"/>
</dbReference>
<keyword evidence="1" id="KW-0805">Transcription regulation</keyword>
<evidence type="ECO:0000313" key="6">
    <source>
        <dbReference type="EMBL" id="EID77025.1"/>
    </source>
</evidence>
<dbReference type="Proteomes" id="UP000006447">
    <property type="component" value="Unassembled WGS sequence"/>
</dbReference>
<dbReference type="GO" id="GO:0003677">
    <property type="term" value="F:DNA binding"/>
    <property type="evidence" value="ECO:0007669"/>
    <property type="project" value="UniProtKB-KW"/>
</dbReference>
<dbReference type="PROSITE" id="PS51078">
    <property type="entry name" value="ICLR_ED"/>
    <property type="match status" value="1"/>
</dbReference>
<dbReference type="RefSeq" id="WP_007299631.1">
    <property type="nucleotide sequence ID" value="NZ_AJJH01000141.1"/>
</dbReference>
<dbReference type="InterPro" id="IPR036390">
    <property type="entry name" value="WH_DNA-bd_sf"/>
</dbReference>
<evidence type="ECO:0000256" key="2">
    <source>
        <dbReference type="ARBA" id="ARBA00023125"/>
    </source>
</evidence>
<dbReference type="AlphaFoldDB" id="I0WKV9"/>
<dbReference type="GO" id="GO:0003700">
    <property type="term" value="F:DNA-binding transcription factor activity"/>
    <property type="evidence" value="ECO:0007669"/>
    <property type="project" value="TreeGrafter"/>
</dbReference>
<evidence type="ECO:0000259" key="4">
    <source>
        <dbReference type="PROSITE" id="PS51077"/>
    </source>
</evidence>
<dbReference type="SMART" id="SM00346">
    <property type="entry name" value="HTH_ICLR"/>
    <property type="match status" value="1"/>
</dbReference>
<feature type="domain" description="HTH iclR-type" evidence="4">
    <location>
        <begin position="7"/>
        <end position="67"/>
    </location>
</feature>
<organism evidence="6 7">
    <name type="scientific">Rhodococcus opacus RKJ300 = JCM 13270</name>
    <dbReference type="NCBI Taxonomy" id="1165867"/>
    <lineage>
        <taxon>Bacteria</taxon>
        <taxon>Bacillati</taxon>
        <taxon>Actinomycetota</taxon>
        <taxon>Actinomycetes</taxon>
        <taxon>Mycobacteriales</taxon>
        <taxon>Nocardiaceae</taxon>
        <taxon>Rhodococcus</taxon>
    </lineage>
</organism>
<reference evidence="6 7" key="1">
    <citation type="journal article" date="2012" name="J. Bacteriol.">
        <title>Draft genome sequence of the nitrophenol-degrading actinomycete Rhodococcus imtechensis RKJ300.</title>
        <authorList>
            <person name="Vikram S."/>
            <person name="Kumar S."/>
            <person name="Subramanian S."/>
            <person name="Raghava G.P."/>
        </authorList>
    </citation>
    <scope>NUCLEOTIDE SEQUENCE [LARGE SCALE GENOMIC DNA]</scope>
    <source>
        <strain evidence="6 7">RKJ300</strain>
    </source>
</reference>
<sequence>MAGSEGHRAVLRALHALEIAVASEEGVALGEIADQLEAAKSSVHPLLKALVSRGYLTYEGMRYRAGPSVGALAGVDYPSVVPIAQPFMDNLLLQFDETVMLGRVVGETLIYLHSLESHQPVRYSPPRFRPPSDHPSSIEKLYLTQLDREQLDQYIAEHIKPDKREKLRAEIVEARRTGLAFNHGDTFPDLSAVAARIVVGHDVIACLAVGGPSRRIEGRSSEIAAATLEAATSIGQCAAARGDR</sequence>
<gene>
    <name evidence="6" type="ORF">W59_25911</name>
</gene>
<dbReference type="Gene3D" id="1.10.10.10">
    <property type="entry name" value="Winged helix-like DNA-binding domain superfamily/Winged helix DNA-binding domain"/>
    <property type="match status" value="1"/>
</dbReference>
<evidence type="ECO:0000313" key="7">
    <source>
        <dbReference type="Proteomes" id="UP000006447"/>
    </source>
</evidence>
<evidence type="ECO:0000256" key="3">
    <source>
        <dbReference type="ARBA" id="ARBA00023163"/>
    </source>
</evidence>
<dbReference type="InterPro" id="IPR029016">
    <property type="entry name" value="GAF-like_dom_sf"/>
</dbReference>
<accession>I0WKV9</accession>
<dbReference type="SUPFAM" id="SSF55781">
    <property type="entry name" value="GAF domain-like"/>
    <property type="match status" value="1"/>
</dbReference>
<dbReference type="InterPro" id="IPR050707">
    <property type="entry name" value="HTH_MetabolicPath_Reg"/>
</dbReference>
<dbReference type="PATRIC" id="fig|1165867.3.peg.5293"/>
<dbReference type="InterPro" id="IPR005471">
    <property type="entry name" value="Tscrpt_reg_IclR_N"/>
</dbReference>
<dbReference type="InterPro" id="IPR014757">
    <property type="entry name" value="Tscrpt_reg_IclR_C"/>
</dbReference>
<name>I0WKV9_RHOOP</name>
<proteinExistence type="predicted"/>
<dbReference type="InterPro" id="IPR036388">
    <property type="entry name" value="WH-like_DNA-bd_sf"/>
</dbReference>
<protein>
    <submittedName>
        <fullName evidence="6">IclR family transcriptional regulator</fullName>
    </submittedName>
</protein>